<feature type="active site" evidence="13">
    <location>
        <position position="108"/>
    </location>
</feature>
<evidence type="ECO:0000256" key="11">
    <source>
        <dbReference type="ARBA" id="ARBA00023204"/>
    </source>
</evidence>
<evidence type="ECO:0000256" key="7">
    <source>
        <dbReference type="ARBA" id="ARBA00022763"/>
    </source>
</evidence>
<keyword evidence="11 13" id="KW-0234">DNA repair</keyword>
<sequence>MARKIIHVDMDCFYASIEVRDNQKLAGKPVVIARDPRHSGGKGVVSTANYVARSFGVHSAMNANEALNLCPDAVFVPPDFKKYRQVSKEIHEIFHEYTDKVEPIAFDEAYLDVTECKLGFKSATIIAHRIQQEIFEKTGLTCSTGISYNKFLAKLASDYAKPVGMTLVREDEALDFLLPLKIEKFRGVGRKTVIKMHELGVYNGYDLYGLSELDLIHYFGKMGHFFYEQVRGIDDREVEWQRERKSFGVERTFNMPLVSNEEIDEQLKWTAQKLADDLTRAQKHGKTLVVKVRNSEFETKTKRLTLADYFQNDATMIAYYGRQLLDELYSEGESIRLMGLSMTSIDSIEYENIALDLFGRNDVHND</sequence>
<keyword evidence="7 13" id="KW-0227">DNA damage</keyword>
<dbReference type="GO" id="GO:0006281">
    <property type="term" value="P:DNA repair"/>
    <property type="evidence" value="ECO:0007669"/>
    <property type="project" value="UniProtKB-UniRule"/>
</dbReference>
<dbReference type="EC" id="2.7.7.7" evidence="13"/>
<evidence type="ECO:0000256" key="3">
    <source>
        <dbReference type="ARBA" id="ARBA00022679"/>
    </source>
</evidence>
<dbReference type="GO" id="GO:0005829">
    <property type="term" value="C:cytosol"/>
    <property type="evidence" value="ECO:0007669"/>
    <property type="project" value="TreeGrafter"/>
</dbReference>
<keyword evidence="13" id="KW-0963">Cytoplasm</keyword>
<dbReference type="SUPFAM" id="SSF56672">
    <property type="entry name" value="DNA/RNA polymerases"/>
    <property type="match status" value="1"/>
</dbReference>
<gene>
    <name evidence="13" type="primary">dinB</name>
    <name evidence="15" type="ORF">SAMN02910432_00513</name>
</gene>
<evidence type="ECO:0000256" key="5">
    <source>
        <dbReference type="ARBA" id="ARBA00022705"/>
    </source>
</evidence>
<dbReference type="NCBIfam" id="NF002677">
    <property type="entry name" value="PRK02406.1"/>
    <property type="match status" value="1"/>
</dbReference>
<dbReference type="GO" id="GO:0000287">
    <property type="term" value="F:magnesium ion binding"/>
    <property type="evidence" value="ECO:0007669"/>
    <property type="project" value="UniProtKB-UniRule"/>
</dbReference>
<feature type="domain" description="UmuC" evidence="14">
    <location>
        <begin position="5"/>
        <end position="189"/>
    </location>
</feature>
<comment type="subunit">
    <text evidence="13">Monomer.</text>
</comment>
<keyword evidence="4 13" id="KW-0548">Nucleotidyltransferase</keyword>
<dbReference type="AlphaFoldDB" id="A0A1I2Q9Z4"/>
<evidence type="ECO:0000313" key="16">
    <source>
        <dbReference type="Proteomes" id="UP000182635"/>
    </source>
</evidence>
<dbReference type="InterPro" id="IPR050116">
    <property type="entry name" value="DNA_polymerase-Y"/>
</dbReference>
<evidence type="ECO:0000256" key="6">
    <source>
        <dbReference type="ARBA" id="ARBA00022723"/>
    </source>
</evidence>
<evidence type="ECO:0000256" key="1">
    <source>
        <dbReference type="ARBA" id="ARBA00010945"/>
    </source>
</evidence>
<dbReference type="PANTHER" id="PTHR11076:SF33">
    <property type="entry name" value="DNA POLYMERASE KAPPA"/>
    <property type="match status" value="1"/>
</dbReference>
<dbReference type="GO" id="GO:0003684">
    <property type="term" value="F:damaged DNA binding"/>
    <property type="evidence" value="ECO:0007669"/>
    <property type="project" value="InterPro"/>
</dbReference>
<evidence type="ECO:0000256" key="9">
    <source>
        <dbReference type="ARBA" id="ARBA00022932"/>
    </source>
</evidence>
<dbReference type="InterPro" id="IPR001126">
    <property type="entry name" value="UmuC"/>
</dbReference>
<dbReference type="Pfam" id="PF00817">
    <property type="entry name" value="IMS"/>
    <property type="match status" value="1"/>
</dbReference>
<keyword evidence="6 13" id="KW-0479">Metal-binding</keyword>
<dbReference type="Gene3D" id="3.30.1490.100">
    <property type="entry name" value="DNA polymerase, Y-family, little finger domain"/>
    <property type="match status" value="1"/>
</dbReference>
<evidence type="ECO:0000256" key="2">
    <source>
        <dbReference type="ARBA" id="ARBA00022457"/>
    </source>
</evidence>
<evidence type="ECO:0000259" key="14">
    <source>
        <dbReference type="PROSITE" id="PS50173"/>
    </source>
</evidence>
<dbReference type="Pfam" id="PF11799">
    <property type="entry name" value="IMS_C"/>
    <property type="match status" value="1"/>
</dbReference>
<comment type="subcellular location">
    <subcellularLocation>
        <location evidence="13">Cytoplasm</location>
    </subcellularLocation>
</comment>
<dbReference type="GO" id="GO:0003887">
    <property type="term" value="F:DNA-directed DNA polymerase activity"/>
    <property type="evidence" value="ECO:0007669"/>
    <property type="project" value="UniProtKB-UniRule"/>
</dbReference>
<feature type="binding site" evidence="13">
    <location>
        <position position="9"/>
    </location>
    <ligand>
        <name>Mg(2+)</name>
        <dbReference type="ChEBI" id="CHEBI:18420"/>
    </ligand>
</feature>
<dbReference type="GO" id="GO:0009432">
    <property type="term" value="P:SOS response"/>
    <property type="evidence" value="ECO:0007669"/>
    <property type="project" value="TreeGrafter"/>
</dbReference>
<dbReference type="GeneID" id="29801957"/>
<dbReference type="OrthoDB" id="9808813at2"/>
<evidence type="ECO:0000256" key="13">
    <source>
        <dbReference type="HAMAP-Rule" id="MF_01113"/>
    </source>
</evidence>
<dbReference type="SUPFAM" id="SSF100879">
    <property type="entry name" value="Lesion bypass DNA polymerase (Y-family), little finger domain"/>
    <property type="match status" value="1"/>
</dbReference>
<reference evidence="16" key="1">
    <citation type="submission" date="2016-10" db="EMBL/GenBank/DDBJ databases">
        <authorList>
            <person name="Varghese N."/>
            <person name="Submissions S."/>
        </authorList>
    </citation>
    <scope>NUCLEOTIDE SEQUENCE [LARGE SCALE GENOMIC DNA]</scope>
    <source>
        <strain evidence="16">DSM 20403</strain>
    </source>
</reference>
<dbReference type="PROSITE" id="PS50173">
    <property type="entry name" value="UMUC"/>
    <property type="match status" value="1"/>
</dbReference>
<dbReference type="RefSeq" id="WP_014073812.1">
    <property type="nucleotide sequence ID" value="NZ_AYYL01000010.1"/>
</dbReference>
<comment type="cofactor">
    <cofactor evidence="13">
        <name>Mg(2+)</name>
        <dbReference type="ChEBI" id="CHEBI:18420"/>
    </cofactor>
    <text evidence="13">Binds 2 magnesium ions per subunit.</text>
</comment>
<keyword evidence="2 13" id="KW-0515">Mutator protein</keyword>
<dbReference type="Gene3D" id="3.40.1170.60">
    <property type="match status" value="1"/>
</dbReference>
<dbReference type="FunFam" id="3.30.1490.100:FF:000004">
    <property type="entry name" value="DNA polymerase IV"/>
    <property type="match status" value="1"/>
</dbReference>
<dbReference type="GO" id="GO:0006261">
    <property type="term" value="P:DNA-templated DNA replication"/>
    <property type="evidence" value="ECO:0007669"/>
    <property type="project" value="UniProtKB-UniRule"/>
</dbReference>
<organism evidence="15 16">
    <name type="scientific">Ligilactobacillus ruminis DSM 20403 = NBRC 102161</name>
    <dbReference type="NCBI Taxonomy" id="1423798"/>
    <lineage>
        <taxon>Bacteria</taxon>
        <taxon>Bacillati</taxon>
        <taxon>Bacillota</taxon>
        <taxon>Bacilli</taxon>
        <taxon>Lactobacillales</taxon>
        <taxon>Lactobacillaceae</taxon>
        <taxon>Ligilactobacillus</taxon>
    </lineage>
</organism>
<feature type="binding site" evidence="13">
    <location>
        <position position="107"/>
    </location>
    <ligand>
        <name>Mg(2+)</name>
        <dbReference type="ChEBI" id="CHEBI:18420"/>
    </ligand>
</feature>
<evidence type="ECO:0000256" key="8">
    <source>
        <dbReference type="ARBA" id="ARBA00022842"/>
    </source>
</evidence>
<evidence type="ECO:0000256" key="12">
    <source>
        <dbReference type="ARBA" id="ARBA00049244"/>
    </source>
</evidence>
<keyword evidence="9 13" id="KW-0239">DNA-directed DNA polymerase</keyword>
<dbReference type="Gene3D" id="3.30.70.270">
    <property type="match status" value="1"/>
</dbReference>
<dbReference type="InterPro" id="IPR017961">
    <property type="entry name" value="DNA_pol_Y-fam_little_finger"/>
</dbReference>
<dbReference type="Proteomes" id="UP000182635">
    <property type="component" value="Unassembled WGS sequence"/>
</dbReference>
<comment type="catalytic activity">
    <reaction evidence="12 13">
        <text>DNA(n) + a 2'-deoxyribonucleoside 5'-triphosphate = DNA(n+1) + diphosphate</text>
        <dbReference type="Rhea" id="RHEA:22508"/>
        <dbReference type="Rhea" id="RHEA-COMP:17339"/>
        <dbReference type="Rhea" id="RHEA-COMP:17340"/>
        <dbReference type="ChEBI" id="CHEBI:33019"/>
        <dbReference type="ChEBI" id="CHEBI:61560"/>
        <dbReference type="ChEBI" id="CHEBI:173112"/>
        <dbReference type="EC" id="2.7.7.7"/>
    </reaction>
</comment>
<name>A0A1I2Q9Z4_9LACO</name>
<feature type="site" description="Substrate discrimination" evidence="13">
    <location>
        <position position="14"/>
    </location>
</feature>
<evidence type="ECO:0000256" key="10">
    <source>
        <dbReference type="ARBA" id="ARBA00023125"/>
    </source>
</evidence>
<dbReference type="InterPro" id="IPR043128">
    <property type="entry name" value="Rev_trsase/Diguanyl_cyclase"/>
</dbReference>
<dbReference type="PANTHER" id="PTHR11076">
    <property type="entry name" value="DNA REPAIR POLYMERASE UMUC / TRANSFERASE FAMILY MEMBER"/>
    <property type="match status" value="1"/>
</dbReference>
<keyword evidence="10 13" id="KW-0238">DNA-binding</keyword>
<dbReference type="InterPro" id="IPR022880">
    <property type="entry name" value="DNApol_IV"/>
</dbReference>
<dbReference type="HAMAP" id="MF_01113">
    <property type="entry name" value="DNApol_IV"/>
    <property type="match status" value="1"/>
</dbReference>
<dbReference type="InterPro" id="IPR043502">
    <property type="entry name" value="DNA/RNA_pol_sf"/>
</dbReference>
<dbReference type="GO" id="GO:0042276">
    <property type="term" value="P:error-prone translesion synthesis"/>
    <property type="evidence" value="ECO:0007669"/>
    <property type="project" value="TreeGrafter"/>
</dbReference>
<keyword evidence="8 13" id="KW-0460">Magnesium</keyword>
<comment type="similarity">
    <text evidence="1 13">Belongs to the DNA polymerase type-Y family.</text>
</comment>
<accession>A0A1I2Q9Z4</accession>
<dbReference type="InterPro" id="IPR036775">
    <property type="entry name" value="DNA_pol_Y-fam_lit_finger_sf"/>
</dbReference>
<evidence type="ECO:0000256" key="4">
    <source>
        <dbReference type="ARBA" id="ARBA00022695"/>
    </source>
</evidence>
<keyword evidence="5 13" id="KW-0235">DNA replication</keyword>
<dbReference type="CDD" id="cd03586">
    <property type="entry name" value="PolY_Pol_IV_kappa"/>
    <property type="match status" value="1"/>
</dbReference>
<proteinExistence type="inferred from homology"/>
<dbReference type="EMBL" id="FOPI01000007">
    <property type="protein sequence ID" value="SFG24473.1"/>
    <property type="molecule type" value="Genomic_DNA"/>
</dbReference>
<comment type="function">
    <text evidence="13">Poorly processive, error-prone DNA polymerase involved in untargeted mutagenesis. Copies undamaged DNA at stalled replication forks, which arise in vivo from mismatched or misaligned primer ends. These misaligned primers can be extended by PolIV. Exhibits no 3'-5' exonuclease (proofreading) activity. May be involved in translesional synthesis, in conjunction with the beta clamp from PolIII.</text>
</comment>
<evidence type="ECO:0000313" key="15">
    <source>
        <dbReference type="EMBL" id="SFG24473.1"/>
    </source>
</evidence>
<protein>
    <recommendedName>
        <fullName evidence="13">DNA polymerase IV</fullName>
        <shortName evidence="13">Pol IV</shortName>
        <ecNumber evidence="13">2.7.7.7</ecNumber>
    </recommendedName>
</protein>
<keyword evidence="3 13" id="KW-0808">Transferase</keyword>
<dbReference type="Gene3D" id="1.10.150.20">
    <property type="entry name" value="5' to 3' exonuclease, C-terminal subdomain"/>
    <property type="match status" value="1"/>
</dbReference>